<dbReference type="PANTHER" id="PTHR23071">
    <property type="entry name" value="PHOSPHATIDYLINOSITOL GLYCAN"/>
    <property type="match status" value="1"/>
</dbReference>
<dbReference type="GO" id="GO:0016020">
    <property type="term" value="C:membrane"/>
    <property type="evidence" value="ECO:0007669"/>
    <property type="project" value="GOC"/>
</dbReference>
<comment type="caution">
    <text evidence="1">The sequence shown here is derived from an EMBL/GenBank/DDBJ whole genome shotgun (WGS) entry which is preliminary data.</text>
</comment>
<gene>
    <name evidence="1" type="ORF">EJP77_02365</name>
</gene>
<dbReference type="AlphaFoldDB" id="A0A433XP75"/>
<dbReference type="InterPro" id="IPR017850">
    <property type="entry name" value="Alkaline_phosphatase_core_sf"/>
</dbReference>
<dbReference type="InterPro" id="IPR002591">
    <property type="entry name" value="Phosphodiest/P_Trfase"/>
</dbReference>
<dbReference type="RefSeq" id="WP_127197567.1">
    <property type="nucleotide sequence ID" value="NZ_RZNX01000001.1"/>
</dbReference>
<evidence type="ECO:0000313" key="1">
    <source>
        <dbReference type="EMBL" id="RUT35870.1"/>
    </source>
</evidence>
<accession>A0A433XP75</accession>
<name>A0A433XP75_9BACL</name>
<dbReference type="Gene3D" id="3.40.720.10">
    <property type="entry name" value="Alkaline Phosphatase, subunit A"/>
    <property type="match status" value="1"/>
</dbReference>
<dbReference type="OrthoDB" id="8580666at2"/>
<protein>
    <submittedName>
        <fullName evidence="1">Alkaline phosphatase family protein</fullName>
    </submittedName>
</protein>
<dbReference type="GO" id="GO:0006506">
    <property type="term" value="P:GPI anchor biosynthetic process"/>
    <property type="evidence" value="ECO:0007669"/>
    <property type="project" value="InterPro"/>
</dbReference>
<proteinExistence type="predicted"/>
<dbReference type="GO" id="GO:0051377">
    <property type="term" value="F:mannose-ethanolamine phosphotransferase activity"/>
    <property type="evidence" value="ECO:0007669"/>
    <property type="project" value="TreeGrafter"/>
</dbReference>
<organism evidence="1 2">
    <name type="scientific">Paenibacillus zeisoli</name>
    <dbReference type="NCBI Taxonomy" id="2496267"/>
    <lineage>
        <taxon>Bacteria</taxon>
        <taxon>Bacillati</taxon>
        <taxon>Bacillota</taxon>
        <taxon>Bacilli</taxon>
        <taxon>Bacillales</taxon>
        <taxon>Paenibacillaceae</taxon>
        <taxon>Paenibacillus</taxon>
    </lineage>
</organism>
<sequence length="274" mass="30823">MSKVIMIVLDGLKYETARASMGYLNHLVEVSQAACYKVRSELPSLSRPLYEVLLTGTPCSVNGITANHIVRLSHQKSVFHLAVEQGLKTAAAAYYWVSELYNRAPFERIEDREQHNEALPIQHGKFYFDDVYPDSHLFVDAEVLRQQYDPDFLYIHPMGIDDIGHKFTSDSKEYRGKALEADMILATFVPLWMSSGYEIIVTSDHGMNSDGHHGGTGDEERDVPFYAIGSMFSPGEYPDEIPQLVVAPLLCQMLSLPLSEAMNFVQVPGFKLNI</sequence>
<dbReference type="EMBL" id="RZNX01000001">
    <property type="protein sequence ID" value="RUT35870.1"/>
    <property type="molecule type" value="Genomic_DNA"/>
</dbReference>
<dbReference type="InterPro" id="IPR039524">
    <property type="entry name" value="PIGO/GPI13"/>
</dbReference>
<evidence type="ECO:0000313" key="2">
    <source>
        <dbReference type="Proteomes" id="UP000272464"/>
    </source>
</evidence>
<dbReference type="Proteomes" id="UP000272464">
    <property type="component" value="Unassembled WGS sequence"/>
</dbReference>
<reference evidence="1 2" key="1">
    <citation type="submission" date="2018-12" db="EMBL/GenBank/DDBJ databases">
        <authorList>
            <person name="Sun L."/>
            <person name="Chen Z."/>
        </authorList>
    </citation>
    <scope>NUCLEOTIDE SEQUENCE [LARGE SCALE GENOMIC DNA]</scope>
    <source>
        <strain evidence="1 2">3-5-3</strain>
    </source>
</reference>
<keyword evidence="2" id="KW-1185">Reference proteome</keyword>
<dbReference type="SUPFAM" id="SSF53649">
    <property type="entry name" value="Alkaline phosphatase-like"/>
    <property type="match status" value="1"/>
</dbReference>
<dbReference type="Pfam" id="PF01663">
    <property type="entry name" value="Phosphodiest"/>
    <property type="match status" value="1"/>
</dbReference>
<dbReference type="PANTHER" id="PTHR23071:SF1">
    <property type="entry name" value="GPI ETHANOLAMINE PHOSPHATE TRANSFERASE 3"/>
    <property type="match status" value="1"/>
</dbReference>